<sequence length="62" mass="7173">MFMFSTSQAFNMGMDAPPPTPRSKNTYFKSGNTVLENRFFSKGRVHRKHILLNFVCFSIVQL</sequence>
<accession>A0A0E9XLU7</accession>
<evidence type="ECO:0000313" key="1">
    <source>
        <dbReference type="EMBL" id="JAI03645.1"/>
    </source>
</evidence>
<dbReference type="EMBL" id="GBXM01004933">
    <property type="protein sequence ID" value="JAI03645.1"/>
    <property type="molecule type" value="Transcribed_RNA"/>
</dbReference>
<name>A0A0E9XLU7_ANGAN</name>
<proteinExistence type="predicted"/>
<reference evidence="1" key="1">
    <citation type="submission" date="2014-11" db="EMBL/GenBank/DDBJ databases">
        <authorList>
            <person name="Amaro Gonzalez C."/>
        </authorList>
    </citation>
    <scope>NUCLEOTIDE SEQUENCE</scope>
</reference>
<reference evidence="1" key="2">
    <citation type="journal article" date="2015" name="Fish Shellfish Immunol.">
        <title>Early steps in the European eel (Anguilla anguilla)-Vibrio vulnificus interaction in the gills: Role of the RtxA13 toxin.</title>
        <authorList>
            <person name="Callol A."/>
            <person name="Pajuelo D."/>
            <person name="Ebbesson L."/>
            <person name="Teles M."/>
            <person name="MacKenzie S."/>
            <person name="Amaro C."/>
        </authorList>
    </citation>
    <scope>NUCLEOTIDE SEQUENCE</scope>
</reference>
<dbReference type="AlphaFoldDB" id="A0A0E9XLU7"/>
<protein>
    <submittedName>
        <fullName evidence="1">Uncharacterized protein</fullName>
    </submittedName>
</protein>
<organism evidence="1">
    <name type="scientific">Anguilla anguilla</name>
    <name type="common">European freshwater eel</name>
    <name type="synonym">Muraena anguilla</name>
    <dbReference type="NCBI Taxonomy" id="7936"/>
    <lineage>
        <taxon>Eukaryota</taxon>
        <taxon>Metazoa</taxon>
        <taxon>Chordata</taxon>
        <taxon>Craniata</taxon>
        <taxon>Vertebrata</taxon>
        <taxon>Euteleostomi</taxon>
        <taxon>Actinopterygii</taxon>
        <taxon>Neopterygii</taxon>
        <taxon>Teleostei</taxon>
        <taxon>Anguilliformes</taxon>
        <taxon>Anguillidae</taxon>
        <taxon>Anguilla</taxon>
    </lineage>
</organism>